<dbReference type="InterPro" id="IPR010998">
    <property type="entry name" value="Integrase_recombinase_N"/>
</dbReference>
<dbReference type="Pfam" id="PF14659">
    <property type="entry name" value="Phage_int_SAM_3"/>
    <property type="match status" value="1"/>
</dbReference>
<protein>
    <submittedName>
        <fullName evidence="8">Integrase</fullName>
    </submittedName>
</protein>
<dbReference type="AlphaFoldDB" id="A0A0P9GND3"/>
<dbReference type="Pfam" id="PF14657">
    <property type="entry name" value="Arm-DNA-bind_4"/>
    <property type="match status" value="1"/>
</dbReference>
<dbReference type="EMBL" id="LJCO01000085">
    <property type="protein sequence ID" value="KPV41987.1"/>
    <property type="molecule type" value="Genomic_DNA"/>
</dbReference>
<dbReference type="Proteomes" id="UP000050482">
    <property type="component" value="Unassembled WGS sequence"/>
</dbReference>
<evidence type="ECO:0000259" key="6">
    <source>
        <dbReference type="PROSITE" id="PS51898"/>
    </source>
</evidence>
<evidence type="ECO:0000259" key="7">
    <source>
        <dbReference type="PROSITE" id="PS51900"/>
    </source>
</evidence>
<dbReference type="PANTHER" id="PTHR30349">
    <property type="entry name" value="PHAGE INTEGRASE-RELATED"/>
    <property type="match status" value="1"/>
</dbReference>
<evidence type="ECO:0000256" key="3">
    <source>
        <dbReference type="ARBA" id="ARBA00023125"/>
    </source>
</evidence>
<reference evidence="8 9" key="1">
    <citation type="submission" date="2015-09" db="EMBL/GenBank/DDBJ databases">
        <title>Draft genome sequence of Alicyclobacillus ferrooxydans DSM 22381.</title>
        <authorList>
            <person name="Hemp J."/>
        </authorList>
    </citation>
    <scope>NUCLEOTIDE SEQUENCE [LARGE SCALE GENOMIC DNA]</scope>
    <source>
        <strain evidence="8 9">TC-34</strain>
    </source>
</reference>
<dbReference type="CDD" id="cd01189">
    <property type="entry name" value="INT_ICEBs1_C_like"/>
    <property type="match status" value="1"/>
</dbReference>
<dbReference type="InterPro" id="IPR013762">
    <property type="entry name" value="Integrase-like_cat_sf"/>
</dbReference>
<sequence>MRGHVAQKGKRYYPVVFLGFDENGKRKYKWFEGHDSQRKAEKALVQHLNEVYSGTFVESRPERLGDYMRRWLDDKSAQIRPSTLRSYRWLVDGHIIPGLGDMVLSKLRPQHLQHFYTSLRSGEKPLSNRSIQFAHTLIHEALDRAVKWGLVSRNVADAVDAPRPDRSKGTTWTVEQTMTFLRDNKKQEPRYYVGFVLAIMTGMRKGEILALRWSDIDLENRVLQVNRTLTWIKGEAVFQEPKTDRSRRMVALPEDAVTALRSHRSTQAHEKLIMASEYADHDLVIARVDGRPVNTRTFDDAWYRSLERADVPKIRFHDLRHTHASLLLQQGVHPKIVSERLGHSNINITLDTYSHVLPGLQQKAADDFGQLLSEKKRSNLNSNHK</sequence>
<dbReference type="InterPro" id="IPR044068">
    <property type="entry name" value="CB"/>
</dbReference>
<organism evidence="8 9">
    <name type="scientific">Alicyclobacillus ferrooxydans</name>
    <dbReference type="NCBI Taxonomy" id="471514"/>
    <lineage>
        <taxon>Bacteria</taxon>
        <taxon>Bacillati</taxon>
        <taxon>Bacillota</taxon>
        <taxon>Bacilli</taxon>
        <taxon>Bacillales</taxon>
        <taxon>Alicyclobacillaceae</taxon>
        <taxon>Alicyclobacillus</taxon>
    </lineage>
</organism>
<evidence type="ECO:0000313" key="9">
    <source>
        <dbReference type="Proteomes" id="UP000050482"/>
    </source>
</evidence>
<dbReference type="Gene3D" id="1.10.150.130">
    <property type="match status" value="1"/>
</dbReference>
<dbReference type="SUPFAM" id="SSF56349">
    <property type="entry name" value="DNA breaking-rejoining enzymes"/>
    <property type="match status" value="1"/>
</dbReference>
<comment type="caution">
    <text evidence="8">The sequence shown here is derived from an EMBL/GenBank/DDBJ whole genome shotgun (WGS) entry which is preliminary data.</text>
</comment>
<dbReference type="PATRIC" id="fig|471514.4.peg.1029"/>
<dbReference type="PROSITE" id="PS51900">
    <property type="entry name" value="CB"/>
    <property type="match status" value="1"/>
</dbReference>
<dbReference type="GO" id="GO:0015074">
    <property type="term" value="P:DNA integration"/>
    <property type="evidence" value="ECO:0007669"/>
    <property type="project" value="UniProtKB-KW"/>
</dbReference>
<dbReference type="Pfam" id="PF00589">
    <property type="entry name" value="Phage_integrase"/>
    <property type="match status" value="1"/>
</dbReference>
<keyword evidence="4" id="KW-0233">DNA recombination</keyword>
<keyword evidence="9" id="KW-1185">Reference proteome</keyword>
<evidence type="ECO:0000256" key="4">
    <source>
        <dbReference type="ARBA" id="ARBA00023172"/>
    </source>
</evidence>
<accession>A0A0P9GND3</accession>
<evidence type="ECO:0000256" key="5">
    <source>
        <dbReference type="PROSITE-ProRule" id="PRU01248"/>
    </source>
</evidence>
<name>A0A0P9GND3_9BACL</name>
<proteinExistence type="inferred from homology"/>
<evidence type="ECO:0000313" key="8">
    <source>
        <dbReference type="EMBL" id="KPV41987.1"/>
    </source>
</evidence>
<gene>
    <name evidence="8" type="ORF">AN477_19645</name>
</gene>
<dbReference type="STRING" id="471514.AN477_19645"/>
<dbReference type="RefSeq" id="WP_054970891.1">
    <property type="nucleotide sequence ID" value="NZ_LJCO01000085.1"/>
</dbReference>
<dbReference type="PROSITE" id="PS51898">
    <property type="entry name" value="TYR_RECOMBINASE"/>
    <property type="match status" value="1"/>
</dbReference>
<dbReference type="InterPro" id="IPR004107">
    <property type="entry name" value="Integrase_SAM-like_N"/>
</dbReference>
<dbReference type="InterPro" id="IPR050090">
    <property type="entry name" value="Tyrosine_recombinase_XerCD"/>
</dbReference>
<dbReference type="InterPro" id="IPR002104">
    <property type="entry name" value="Integrase_catalytic"/>
</dbReference>
<feature type="domain" description="Tyr recombinase" evidence="6">
    <location>
        <begin position="167"/>
        <end position="366"/>
    </location>
</feature>
<dbReference type="Gene3D" id="1.10.443.10">
    <property type="entry name" value="Intergrase catalytic core"/>
    <property type="match status" value="1"/>
</dbReference>
<dbReference type="InterPro" id="IPR028259">
    <property type="entry name" value="AP2-like_int_N"/>
</dbReference>
<evidence type="ECO:0000256" key="2">
    <source>
        <dbReference type="ARBA" id="ARBA00022908"/>
    </source>
</evidence>
<dbReference type="PANTHER" id="PTHR30349:SF64">
    <property type="entry name" value="PROPHAGE INTEGRASE INTD-RELATED"/>
    <property type="match status" value="1"/>
</dbReference>
<comment type="similarity">
    <text evidence="1">Belongs to the 'phage' integrase family.</text>
</comment>
<feature type="domain" description="Core-binding (CB)" evidence="7">
    <location>
        <begin position="62"/>
        <end position="146"/>
    </location>
</feature>
<dbReference type="GO" id="GO:0006310">
    <property type="term" value="P:DNA recombination"/>
    <property type="evidence" value="ECO:0007669"/>
    <property type="project" value="UniProtKB-KW"/>
</dbReference>
<dbReference type="OrthoDB" id="9803188at2"/>
<keyword evidence="3 5" id="KW-0238">DNA-binding</keyword>
<dbReference type="InterPro" id="IPR011010">
    <property type="entry name" value="DNA_brk_join_enz"/>
</dbReference>
<dbReference type="GO" id="GO:0003677">
    <property type="term" value="F:DNA binding"/>
    <property type="evidence" value="ECO:0007669"/>
    <property type="project" value="UniProtKB-UniRule"/>
</dbReference>
<keyword evidence="2" id="KW-0229">DNA integration</keyword>
<evidence type="ECO:0000256" key="1">
    <source>
        <dbReference type="ARBA" id="ARBA00008857"/>
    </source>
</evidence>